<evidence type="ECO:0000256" key="1">
    <source>
        <dbReference type="ARBA" id="ARBA00022679"/>
    </source>
</evidence>
<gene>
    <name evidence="6" type="ORF">HMPREF9719_00594</name>
</gene>
<dbReference type="PROSITE" id="PS50206">
    <property type="entry name" value="RHODANESE_3"/>
    <property type="match status" value="2"/>
</dbReference>
<sequence length="274" mass="28531">MAAIIDVSQLPRLRRRATLLHATMGGHAPTVGIPGALPADLEGDFSDPESPLPHTVPADPKAPFEARGISSDTPVIIYDEQGGVPAARVWWLAKVAGLTNAAVLDGGLRAWLDSGRETGELADLSSVGKPGSIDAAPEWERLVDAQGVKSALGEYNHVVVDVRPPAVFRGDGPAHPALRSGHIPGSVNLPLGEFYSKPGYFKGFDELRDTLEPVAGPAGAIVFTCGSGVSACVGALAANVAGYGDVQVYEGSWSEWGHRSQDEAEFPVETGPAA</sequence>
<dbReference type="CDD" id="cd01449">
    <property type="entry name" value="TST_Repeat_2"/>
    <property type="match status" value="1"/>
</dbReference>
<dbReference type="InterPro" id="IPR001307">
    <property type="entry name" value="Thiosulphate_STrfase_CS"/>
</dbReference>
<dbReference type="eggNOG" id="COG2897">
    <property type="taxonomic scope" value="Bacteria"/>
</dbReference>
<keyword evidence="2" id="KW-0677">Repeat</keyword>
<keyword evidence="1 3" id="KW-0808">Transferase</keyword>
<dbReference type="InterPro" id="IPR036873">
    <property type="entry name" value="Rhodanese-like_dom_sf"/>
</dbReference>
<dbReference type="Pfam" id="PF00581">
    <property type="entry name" value="Rhodanese"/>
    <property type="match status" value="2"/>
</dbReference>
<evidence type="ECO:0000256" key="4">
    <source>
        <dbReference type="SAM" id="MobiDB-lite"/>
    </source>
</evidence>
<dbReference type="SUPFAM" id="SSF52821">
    <property type="entry name" value="Rhodanese/Cell cycle control phosphatase"/>
    <property type="match status" value="2"/>
</dbReference>
<dbReference type="OrthoDB" id="9770030at2"/>
<keyword evidence="7" id="KW-1185">Reference proteome</keyword>
<evidence type="ECO:0000256" key="3">
    <source>
        <dbReference type="RuleBase" id="RU000507"/>
    </source>
</evidence>
<evidence type="ECO:0000313" key="7">
    <source>
        <dbReference type="Proteomes" id="UP000006078"/>
    </source>
</evidence>
<feature type="domain" description="Rhodanese" evidence="5">
    <location>
        <begin position="33"/>
        <end position="120"/>
    </location>
</feature>
<protein>
    <recommendedName>
        <fullName evidence="3">Sulfurtransferase</fullName>
    </recommendedName>
</protein>
<proteinExistence type="predicted"/>
<dbReference type="STRING" id="29321.AAV33_05115"/>
<dbReference type="InterPro" id="IPR045078">
    <property type="entry name" value="TST/MPST-like"/>
</dbReference>
<feature type="domain" description="Rhodanese" evidence="5">
    <location>
        <begin position="153"/>
        <end position="265"/>
    </location>
</feature>
<dbReference type="EMBL" id="AHAE01000032">
    <property type="protein sequence ID" value="EJZ82369.1"/>
    <property type="molecule type" value="Genomic_DNA"/>
</dbReference>
<dbReference type="SMART" id="SM00450">
    <property type="entry name" value="RHOD"/>
    <property type="match status" value="2"/>
</dbReference>
<comment type="caution">
    <text evidence="6">The sequence shown here is derived from an EMBL/GenBank/DDBJ whole genome shotgun (WGS) entry which is preliminary data.</text>
</comment>
<name>K0YS34_9CORY</name>
<reference evidence="6 7" key="1">
    <citation type="submission" date="2012-08" db="EMBL/GenBank/DDBJ databases">
        <title>The Genome Sequence of Turicella otitidis ATCC 51513.</title>
        <authorList>
            <consortium name="The Broad Institute Genome Sequencing Platform"/>
            <person name="Earl A."/>
            <person name="Ward D."/>
            <person name="Feldgarden M."/>
            <person name="Gevers D."/>
            <person name="Huys G."/>
            <person name="Walker B."/>
            <person name="Young S.K."/>
            <person name="Zeng Q."/>
            <person name="Gargeya S."/>
            <person name="Fitzgerald M."/>
            <person name="Haas B."/>
            <person name="Abouelleil A."/>
            <person name="Alvarado L."/>
            <person name="Arachchi H.M."/>
            <person name="Berlin A.M."/>
            <person name="Chapman S.B."/>
            <person name="Goldberg J."/>
            <person name="Griggs A."/>
            <person name="Gujja S."/>
            <person name="Hansen M."/>
            <person name="Howarth C."/>
            <person name="Imamovic A."/>
            <person name="Larimer J."/>
            <person name="McCowen C."/>
            <person name="Montmayeur A."/>
            <person name="Murphy C."/>
            <person name="Neiman D."/>
            <person name="Pearson M."/>
            <person name="Priest M."/>
            <person name="Roberts A."/>
            <person name="Saif S."/>
            <person name="Shea T."/>
            <person name="Sisk P."/>
            <person name="Sykes S."/>
            <person name="Wortman J."/>
            <person name="Nusbaum C."/>
            <person name="Birren B."/>
        </authorList>
    </citation>
    <scope>NUCLEOTIDE SEQUENCE [LARGE SCALE GENOMIC DNA]</scope>
    <source>
        <strain evidence="6 7">ATCC 51513</strain>
    </source>
</reference>
<feature type="region of interest" description="Disordered" evidence="4">
    <location>
        <begin position="43"/>
        <end position="65"/>
    </location>
</feature>
<dbReference type="AlphaFoldDB" id="K0YS34"/>
<dbReference type="GO" id="GO:0004792">
    <property type="term" value="F:thiosulfate-cyanide sulfurtransferase activity"/>
    <property type="evidence" value="ECO:0007669"/>
    <property type="project" value="InterPro"/>
</dbReference>
<dbReference type="PATRIC" id="fig|883169.3.peg.565"/>
<dbReference type="RefSeq" id="WP_004600484.1">
    <property type="nucleotide sequence ID" value="NZ_HF541866.1"/>
</dbReference>
<organism evidence="6 7">
    <name type="scientific">Corynebacterium otitidis ATCC 51513</name>
    <dbReference type="NCBI Taxonomy" id="883169"/>
    <lineage>
        <taxon>Bacteria</taxon>
        <taxon>Bacillati</taxon>
        <taxon>Actinomycetota</taxon>
        <taxon>Actinomycetes</taxon>
        <taxon>Mycobacteriales</taxon>
        <taxon>Corynebacteriaceae</taxon>
        <taxon>Corynebacterium</taxon>
    </lineage>
</organism>
<dbReference type="PROSITE" id="PS00683">
    <property type="entry name" value="RHODANESE_2"/>
    <property type="match status" value="1"/>
</dbReference>
<dbReference type="CDD" id="cd01448">
    <property type="entry name" value="TST_Repeat_1"/>
    <property type="match status" value="1"/>
</dbReference>
<dbReference type="Proteomes" id="UP000006078">
    <property type="component" value="Unassembled WGS sequence"/>
</dbReference>
<evidence type="ECO:0000256" key="2">
    <source>
        <dbReference type="ARBA" id="ARBA00022737"/>
    </source>
</evidence>
<dbReference type="Gene3D" id="3.40.250.10">
    <property type="entry name" value="Rhodanese-like domain"/>
    <property type="match status" value="2"/>
</dbReference>
<evidence type="ECO:0000313" key="6">
    <source>
        <dbReference type="EMBL" id="EJZ82369.1"/>
    </source>
</evidence>
<dbReference type="PANTHER" id="PTHR11364">
    <property type="entry name" value="THIOSULFATE SULFERTANSFERASE"/>
    <property type="match status" value="1"/>
</dbReference>
<dbReference type="HOGENOM" id="CLU_031618_3_0_11"/>
<dbReference type="PANTHER" id="PTHR11364:SF27">
    <property type="entry name" value="SULFURTRANSFERASE"/>
    <property type="match status" value="1"/>
</dbReference>
<accession>K0YS34</accession>
<evidence type="ECO:0000259" key="5">
    <source>
        <dbReference type="PROSITE" id="PS50206"/>
    </source>
</evidence>
<dbReference type="InterPro" id="IPR001763">
    <property type="entry name" value="Rhodanese-like_dom"/>
</dbReference>